<dbReference type="EMBL" id="CP109011">
    <property type="protein sequence ID" value="WUT41262.1"/>
    <property type="molecule type" value="Genomic_DNA"/>
</dbReference>
<keyword evidence="3" id="KW-1185">Reference proteome</keyword>
<sequence length="186" mass="17939">MRGWAGAWVIAGVVVLVACGGSSGGASGGGSATPSTGASRSASGAPSARSSTAPTESPTGPSPSASASVTSSPKSCAGGHVEVTVAPGDPVRQQVCVRPGTVVSLVLRPRTDGKRWTALRSSAPALVQPSAWQLGADGTARASLRCAGTRGGAAGVTVLAKEPDLAGTGGVAFTLQVNVVPHTTAG</sequence>
<evidence type="ECO:0000256" key="1">
    <source>
        <dbReference type="SAM" id="MobiDB-lite"/>
    </source>
</evidence>
<protein>
    <recommendedName>
        <fullName evidence="4">Proteinase inhibitor I42 chagasin domain-containing protein</fullName>
    </recommendedName>
</protein>
<reference evidence="2" key="1">
    <citation type="submission" date="2022-10" db="EMBL/GenBank/DDBJ databases">
        <title>The complete genomes of actinobacterial strains from the NBC collection.</title>
        <authorList>
            <person name="Joergensen T.S."/>
            <person name="Alvarez Arevalo M."/>
            <person name="Sterndorff E.B."/>
            <person name="Faurdal D."/>
            <person name="Vuksanovic O."/>
            <person name="Mourched A.-S."/>
            <person name="Charusanti P."/>
            <person name="Shaw S."/>
            <person name="Blin K."/>
            <person name="Weber T."/>
        </authorList>
    </citation>
    <scope>NUCLEOTIDE SEQUENCE</scope>
    <source>
        <strain evidence="2">NBC_00686</strain>
    </source>
</reference>
<proteinExistence type="predicted"/>
<feature type="compositionally biased region" description="Low complexity" evidence="1">
    <location>
        <begin position="32"/>
        <end position="77"/>
    </location>
</feature>
<evidence type="ECO:0000313" key="3">
    <source>
        <dbReference type="Proteomes" id="UP001432168"/>
    </source>
</evidence>
<organism evidence="2 3">
    <name type="scientific">Streptomyces pseudovenezuelae</name>
    <dbReference type="NCBI Taxonomy" id="67350"/>
    <lineage>
        <taxon>Bacteria</taxon>
        <taxon>Bacillati</taxon>
        <taxon>Actinomycetota</taxon>
        <taxon>Actinomycetes</taxon>
        <taxon>Kitasatosporales</taxon>
        <taxon>Streptomycetaceae</taxon>
        <taxon>Streptomyces</taxon>
        <taxon>Streptomyces aurantiacus group</taxon>
    </lineage>
</organism>
<gene>
    <name evidence="2" type="ORF">OG929_02855</name>
</gene>
<dbReference type="RefSeq" id="WP_329258156.1">
    <property type="nucleotide sequence ID" value="NZ_CP109011.1"/>
</dbReference>
<dbReference type="PROSITE" id="PS51257">
    <property type="entry name" value="PROKAR_LIPOPROTEIN"/>
    <property type="match status" value="1"/>
</dbReference>
<feature type="region of interest" description="Disordered" evidence="1">
    <location>
        <begin position="24"/>
        <end position="77"/>
    </location>
</feature>
<dbReference type="Proteomes" id="UP001432168">
    <property type="component" value="Chromosome"/>
</dbReference>
<name>A0ABZ1WNR3_9ACTN</name>
<evidence type="ECO:0008006" key="4">
    <source>
        <dbReference type="Google" id="ProtNLM"/>
    </source>
</evidence>
<evidence type="ECO:0000313" key="2">
    <source>
        <dbReference type="EMBL" id="WUT41262.1"/>
    </source>
</evidence>
<accession>A0ABZ1WNR3</accession>